<accession>A0A8H6EL65</accession>
<dbReference type="InterPro" id="IPR011990">
    <property type="entry name" value="TPR-like_helical_dom_sf"/>
</dbReference>
<dbReference type="GeneID" id="59256465"/>
<sequence>MSQYSYFTDPLDSDSIRLLGLMPDEDLTSPIHCRLHDYSLRESDRGIHLYEALSYVWGSLENPKVVYIDNRSLSITANLHRALLHLRDPTFERIIWVDSICINQEDDTEKSHQIQLMAKIFGQANRVIVYLGDEADDSNQALESIRIAAEDDSPTLITNEVNQAGIFELLKRPWFQRIWILQEVGFAQQILIMCGSATIDGYTFSIGFSKLFYNHQSDLPNLIRPVIYLIRGAIFRPKHAIRSSGALSLGALVDMYHTRKATKRHDKVYALLNMSSDSYDLAGLLPDYKVTWVTLLERLVKFTISQDISIKTWEGKEIALIESKGYVLGHVHSINIDSTRHERQCVNIKFNNQPSINNEKYHTRWILQASAKSIQQGDLVCLLKGAPKPTIIRAYKDYFVIIVIAVALQNKMQKKGGCFESTHPLPSMKNFSRDFLLIWDWEQSPENLQCQAEYEGTIESYYSVPEYLKTDKNRVANSINVVLALADARNYENEEDVLERQIKHYEGMLGGEDLHVLALKESLAWIYYQKDDRMKAKESFLQLIQARNVLQGKYHQDTLRSVAKLGLVYMEGINCDLNERDVTRISNRIESNIQMSEEDMIQLGRLSNHEMMELLLEQKKDNVKVTEEVVTAVARNWIDGYQILKLLFEKRDEEITITEKVLTAAVGNWDHGYRILELLFEKRDEEITITEKVLTATAGNPDNGYQIMKLLFEKRGEEIKITEAMVKTATRISAARKSDNGYQILRLLFEKRSEEMSFIQEILEIAAEIRYYGKEIIMLLLEKQREKVVITEEVVGATGRSYGNGKEIMMLLLEERGEATVPEKAVMLIARHFQVKFMALLLEKQSEKLIITEEILKAAVGNYHYGQEITMLLLEKRGNEVIITEEVLEVAERRSHLKDEVMELLLKHRQLMS</sequence>
<evidence type="ECO:0000259" key="2">
    <source>
        <dbReference type="Pfam" id="PF06985"/>
    </source>
</evidence>
<dbReference type="InterPro" id="IPR010730">
    <property type="entry name" value="HET"/>
</dbReference>
<evidence type="ECO:0000313" key="4">
    <source>
        <dbReference type="Proteomes" id="UP000531561"/>
    </source>
</evidence>
<feature type="domain" description="Heterokaryon incompatibility" evidence="2">
    <location>
        <begin position="50"/>
        <end position="183"/>
    </location>
</feature>
<feature type="coiled-coil region" evidence="1">
    <location>
        <begin position="481"/>
        <end position="508"/>
    </location>
</feature>
<dbReference type="Proteomes" id="UP000531561">
    <property type="component" value="Unassembled WGS sequence"/>
</dbReference>
<gene>
    <name evidence="3" type="ORF">Bfra_002351</name>
</gene>
<proteinExistence type="predicted"/>
<dbReference type="Pfam" id="PF06985">
    <property type="entry name" value="HET"/>
    <property type="match status" value="1"/>
</dbReference>
<dbReference type="EMBL" id="JABFCT010000004">
    <property type="protein sequence ID" value="KAF5875955.1"/>
    <property type="molecule type" value="Genomic_DNA"/>
</dbReference>
<organism evidence="3 4">
    <name type="scientific">Botrytis fragariae</name>
    <dbReference type="NCBI Taxonomy" id="1964551"/>
    <lineage>
        <taxon>Eukaryota</taxon>
        <taxon>Fungi</taxon>
        <taxon>Dikarya</taxon>
        <taxon>Ascomycota</taxon>
        <taxon>Pezizomycotina</taxon>
        <taxon>Leotiomycetes</taxon>
        <taxon>Helotiales</taxon>
        <taxon>Sclerotiniaceae</taxon>
        <taxon>Botrytis</taxon>
    </lineage>
</organism>
<dbReference type="InterPro" id="IPR055530">
    <property type="entry name" value="DUF7104"/>
</dbReference>
<name>A0A8H6EL65_9HELO</name>
<evidence type="ECO:0000256" key="1">
    <source>
        <dbReference type="SAM" id="Coils"/>
    </source>
</evidence>
<dbReference type="OrthoDB" id="194358at2759"/>
<dbReference type="AlphaFoldDB" id="A0A8H6EL65"/>
<dbReference type="Gene3D" id="1.20.5.340">
    <property type="match status" value="4"/>
</dbReference>
<protein>
    <submittedName>
        <fullName evidence="3">Putative het domain protein</fullName>
    </submittedName>
</protein>
<reference evidence="3 4" key="1">
    <citation type="journal article" date="2020" name="Phytopathology">
        <title>A high-quality genome resource of Botrytis fragariae, a new and rapidly spreading fungal pathogen causing strawberry gray mold in the U.S.A.</title>
        <authorList>
            <person name="Wu Y."/>
            <person name="Saski C.A."/>
            <person name="Schnabel G."/>
            <person name="Xiao S."/>
            <person name="Hu M."/>
        </authorList>
    </citation>
    <scope>NUCLEOTIDE SEQUENCE [LARGE SCALE GENOMIC DNA]</scope>
    <source>
        <strain evidence="3 4">BVB16</strain>
    </source>
</reference>
<dbReference type="PANTHER" id="PTHR24148">
    <property type="entry name" value="ANKYRIN REPEAT DOMAIN-CONTAINING PROTEIN 39 HOMOLOG-RELATED"/>
    <property type="match status" value="1"/>
</dbReference>
<keyword evidence="1" id="KW-0175">Coiled coil</keyword>
<dbReference type="Pfam" id="PF23397">
    <property type="entry name" value="DUF7104"/>
    <property type="match status" value="7"/>
</dbReference>
<keyword evidence="4" id="KW-1185">Reference proteome</keyword>
<dbReference type="InterPro" id="IPR052895">
    <property type="entry name" value="HetReg/Transcr_Mod"/>
</dbReference>
<dbReference type="Gene3D" id="1.25.40.10">
    <property type="entry name" value="Tetratricopeptide repeat domain"/>
    <property type="match status" value="1"/>
</dbReference>
<comment type="caution">
    <text evidence="3">The sequence shown here is derived from an EMBL/GenBank/DDBJ whole genome shotgun (WGS) entry which is preliminary data.</text>
</comment>
<dbReference type="RefSeq" id="XP_037194901.1">
    <property type="nucleotide sequence ID" value="XM_037332773.1"/>
</dbReference>
<dbReference type="PANTHER" id="PTHR24148:SF78">
    <property type="entry name" value="HETEROKARYON INCOMPATIBILITY DOMAIN-CONTAINING PROTEIN"/>
    <property type="match status" value="1"/>
</dbReference>
<evidence type="ECO:0000313" key="3">
    <source>
        <dbReference type="EMBL" id="KAF5875955.1"/>
    </source>
</evidence>